<organism evidence="8 9">
    <name type="scientific">Tepidibacter formicigenes DSM 15518</name>
    <dbReference type="NCBI Taxonomy" id="1123349"/>
    <lineage>
        <taxon>Bacteria</taxon>
        <taxon>Bacillati</taxon>
        <taxon>Bacillota</taxon>
        <taxon>Clostridia</taxon>
        <taxon>Peptostreptococcales</taxon>
        <taxon>Peptostreptococcaceae</taxon>
        <taxon>Tepidibacter</taxon>
    </lineage>
</organism>
<dbReference type="OrthoDB" id="9792068at2"/>
<dbReference type="InterPro" id="IPR001444">
    <property type="entry name" value="Flag_bb_rod_N"/>
</dbReference>
<keyword evidence="8" id="KW-0969">Cilium</keyword>
<dbReference type="RefSeq" id="WP_072886380.1">
    <property type="nucleotide sequence ID" value="NZ_FRAE01000004.1"/>
</dbReference>
<evidence type="ECO:0000313" key="9">
    <source>
        <dbReference type="Proteomes" id="UP000242497"/>
    </source>
</evidence>
<evidence type="ECO:0000256" key="3">
    <source>
        <dbReference type="ARBA" id="ARBA00014376"/>
    </source>
</evidence>
<evidence type="ECO:0000256" key="5">
    <source>
        <dbReference type="ARBA" id="ARBA00024934"/>
    </source>
</evidence>
<dbReference type="Pfam" id="PF00460">
    <property type="entry name" value="Flg_bb_rod"/>
    <property type="match status" value="1"/>
</dbReference>
<reference evidence="9" key="1">
    <citation type="submission" date="2016-11" db="EMBL/GenBank/DDBJ databases">
        <authorList>
            <person name="Varghese N."/>
            <person name="Submissions S."/>
        </authorList>
    </citation>
    <scope>NUCLEOTIDE SEQUENCE [LARGE SCALE GENOMIC DNA]</scope>
    <source>
        <strain evidence="9">DSM 15518</strain>
    </source>
</reference>
<proteinExistence type="inferred from homology"/>
<dbReference type="InterPro" id="IPR006300">
    <property type="entry name" value="FlgB"/>
</dbReference>
<feature type="domain" description="Flagellar basal body rod protein N-terminal" evidence="7">
    <location>
        <begin position="11"/>
        <end position="37"/>
    </location>
</feature>
<evidence type="ECO:0000256" key="2">
    <source>
        <dbReference type="ARBA" id="ARBA00009677"/>
    </source>
</evidence>
<dbReference type="NCBIfam" id="TIGR01396">
    <property type="entry name" value="FlgB"/>
    <property type="match status" value="1"/>
</dbReference>
<protein>
    <recommendedName>
        <fullName evidence="3 6">Flagellar basal body rod protein FlgB</fullName>
    </recommendedName>
</protein>
<keyword evidence="9" id="KW-1185">Reference proteome</keyword>
<comment type="similarity">
    <text evidence="2 6">Belongs to the flagella basal body rod proteins family.</text>
</comment>
<dbReference type="STRING" id="1123349.SAMN02744037_00022"/>
<dbReference type="Proteomes" id="UP000242497">
    <property type="component" value="Unassembled WGS sequence"/>
</dbReference>
<comment type="subcellular location">
    <subcellularLocation>
        <location evidence="1 6">Bacterial flagellum basal body</location>
    </subcellularLocation>
</comment>
<evidence type="ECO:0000259" key="7">
    <source>
        <dbReference type="Pfam" id="PF00460"/>
    </source>
</evidence>
<evidence type="ECO:0000256" key="4">
    <source>
        <dbReference type="ARBA" id="ARBA00023143"/>
    </source>
</evidence>
<gene>
    <name evidence="8" type="ORF">SAMN02744037_00022</name>
</gene>
<dbReference type="AlphaFoldDB" id="A0A1M6J8K8"/>
<evidence type="ECO:0000256" key="6">
    <source>
        <dbReference type="PIRNR" id="PIRNR002889"/>
    </source>
</evidence>
<dbReference type="EMBL" id="FRAE01000004">
    <property type="protein sequence ID" value="SHJ43029.1"/>
    <property type="molecule type" value="Genomic_DNA"/>
</dbReference>
<comment type="subunit">
    <text evidence="6">The basal body constitutes a major portion of the flagellar organelle and consists of a number of rings mounted on a central rod.</text>
</comment>
<accession>A0A1M6J8K8</accession>
<name>A0A1M6J8K8_9FIRM</name>
<dbReference type="InterPro" id="IPR019776">
    <property type="entry name" value="Flagellar_basal_body_rod_CS"/>
</dbReference>
<dbReference type="PROSITE" id="PS00588">
    <property type="entry name" value="FLAGELLA_BB_ROD"/>
    <property type="match status" value="1"/>
</dbReference>
<keyword evidence="8" id="KW-0966">Cell projection</keyword>
<keyword evidence="8" id="KW-0282">Flagellum</keyword>
<dbReference type="GO" id="GO:0071978">
    <property type="term" value="P:bacterial-type flagellum-dependent swarming motility"/>
    <property type="evidence" value="ECO:0007669"/>
    <property type="project" value="TreeGrafter"/>
</dbReference>
<dbReference type="PANTHER" id="PTHR30435:SF12">
    <property type="entry name" value="FLAGELLAR BASAL BODY ROD PROTEIN FLGB"/>
    <property type="match status" value="1"/>
</dbReference>
<evidence type="ECO:0000256" key="1">
    <source>
        <dbReference type="ARBA" id="ARBA00004117"/>
    </source>
</evidence>
<dbReference type="PIRSF" id="PIRSF002889">
    <property type="entry name" value="Rod_FlgB"/>
    <property type="match status" value="1"/>
</dbReference>
<evidence type="ECO:0000313" key="8">
    <source>
        <dbReference type="EMBL" id="SHJ43029.1"/>
    </source>
</evidence>
<keyword evidence="4 6" id="KW-0975">Bacterial flagellum</keyword>
<sequence length="132" mass="15028">MKITNNIELLSKGLNAYSLKHEVITNNISNANTPNYKRKDVQFDEILKKSLQNNKSVELCTTNQKHIKMNSDSIKPKIITSQNTKSRLDGNNVDIDVEMAQLTKNYIKYSVISQQISGLFRRIKNAISEGSR</sequence>
<dbReference type="PANTHER" id="PTHR30435">
    <property type="entry name" value="FLAGELLAR PROTEIN"/>
    <property type="match status" value="1"/>
</dbReference>
<comment type="function">
    <text evidence="5 6">Structural component of flagellum, the bacterial motility apparatus. Part of the rod structure of flagellar basal body.</text>
</comment>
<dbReference type="GO" id="GO:0030694">
    <property type="term" value="C:bacterial-type flagellum basal body, rod"/>
    <property type="evidence" value="ECO:0007669"/>
    <property type="project" value="InterPro"/>
</dbReference>